<keyword evidence="8" id="KW-0548">Nucleotidyltransferase</keyword>
<evidence type="ECO:0000256" key="3">
    <source>
        <dbReference type="ARBA" id="ARBA00010113"/>
    </source>
</evidence>
<dbReference type="FunCoup" id="A0A5J5EGM2">
    <property type="interactions" value="792"/>
</dbReference>
<keyword evidence="19" id="KW-1185">Reference proteome</keyword>
<name>A0A5J5EGM2_9PEZI</name>
<evidence type="ECO:0000256" key="13">
    <source>
        <dbReference type="ARBA" id="ARBA00032480"/>
    </source>
</evidence>
<evidence type="ECO:0000256" key="4">
    <source>
        <dbReference type="ARBA" id="ARBA00012511"/>
    </source>
</evidence>
<evidence type="ECO:0000256" key="6">
    <source>
        <dbReference type="ARBA" id="ARBA00022679"/>
    </source>
</evidence>
<keyword evidence="10" id="KW-0547">Nucleotide-binding</keyword>
<sequence length="228" mass="26428">MNEAARAVMQELPEIVFAFGVSDEYSFVLRRNTDLFDRRESKIVTLITSLFTAYYIHLWPAHFQGERFILSPPLPSFDGRAVIYPTTRALRDYISWRQVDAHINNLYNTTFWALMQRGGMTAVEAEKELVETLSKDKHEILFSRFGINYNNEPEIFKKGSVLFRDYAETAIPPPPPETQPGEQISKTQLEKRKKAQRKAKITLSFCDVIKDAFWEQRPWILGGTGMKE</sequence>
<dbReference type="Proteomes" id="UP000326924">
    <property type="component" value="Unassembled WGS sequence"/>
</dbReference>
<dbReference type="EMBL" id="VXIS01000342">
    <property type="protein sequence ID" value="KAA8894401.1"/>
    <property type="molecule type" value="Genomic_DNA"/>
</dbReference>
<dbReference type="PANTHER" id="PTHR12729">
    <property type="entry name" value="TRNA(HIS) GUANYLYLTRANSFERASE-RELATED"/>
    <property type="match status" value="1"/>
</dbReference>
<dbReference type="EC" id="2.7.7.79" evidence="4"/>
<dbReference type="InterPro" id="IPR038469">
    <property type="entry name" value="tRNAHis_GuaTrfase_Thg1_sf"/>
</dbReference>
<dbReference type="Pfam" id="PF04446">
    <property type="entry name" value="Thg1"/>
    <property type="match status" value="1"/>
</dbReference>
<dbReference type="InterPro" id="IPR024956">
    <property type="entry name" value="tRNAHis_GuaTrfase_cat"/>
</dbReference>
<evidence type="ECO:0000256" key="5">
    <source>
        <dbReference type="ARBA" id="ARBA00015443"/>
    </source>
</evidence>
<dbReference type="FunFam" id="3.30.70.3000:FF:000001">
    <property type="entry name" value="tRNA(His) guanylyltransferase"/>
    <property type="match status" value="1"/>
</dbReference>
<evidence type="ECO:0000256" key="2">
    <source>
        <dbReference type="ARBA" id="ARBA00002939"/>
    </source>
</evidence>
<comment type="cofactor">
    <cofactor evidence="1">
        <name>Mg(2+)</name>
        <dbReference type="ChEBI" id="CHEBI:18420"/>
    </cofactor>
</comment>
<protein>
    <recommendedName>
        <fullName evidence="5">tRNA(His) guanylyltransferase</fullName>
        <ecNumber evidence="4">2.7.7.79</ecNumber>
    </recommendedName>
    <alternativeName>
        <fullName evidence="13">tRNA-histidine guanylyltransferase</fullName>
    </alternativeName>
</protein>
<evidence type="ECO:0000256" key="15">
    <source>
        <dbReference type="SAM" id="MobiDB-lite"/>
    </source>
</evidence>
<dbReference type="InterPro" id="IPR007537">
    <property type="entry name" value="tRNAHis_GuaTrfase_Thg1"/>
</dbReference>
<evidence type="ECO:0000313" key="19">
    <source>
        <dbReference type="Proteomes" id="UP000326924"/>
    </source>
</evidence>
<organism evidence="18 19">
    <name type="scientific">Sphaerosporella brunnea</name>
    <dbReference type="NCBI Taxonomy" id="1250544"/>
    <lineage>
        <taxon>Eukaryota</taxon>
        <taxon>Fungi</taxon>
        <taxon>Dikarya</taxon>
        <taxon>Ascomycota</taxon>
        <taxon>Pezizomycotina</taxon>
        <taxon>Pezizomycetes</taxon>
        <taxon>Pezizales</taxon>
        <taxon>Pyronemataceae</taxon>
        <taxon>Sphaerosporella</taxon>
    </lineage>
</organism>
<dbReference type="InterPro" id="IPR025845">
    <property type="entry name" value="Thg1_C_dom"/>
</dbReference>
<dbReference type="Gene3D" id="3.30.70.3000">
    <property type="match status" value="1"/>
</dbReference>
<feature type="domain" description="tRNAHis guanylyltransferase catalytic" evidence="16">
    <location>
        <begin position="1"/>
        <end position="85"/>
    </location>
</feature>
<evidence type="ECO:0000259" key="16">
    <source>
        <dbReference type="Pfam" id="PF04446"/>
    </source>
</evidence>
<dbReference type="PANTHER" id="PTHR12729:SF6">
    <property type="entry name" value="TRNA(HIS) GUANYLYLTRANSFERASE-RELATED"/>
    <property type="match status" value="1"/>
</dbReference>
<keyword evidence="9" id="KW-0479">Metal-binding</keyword>
<gene>
    <name evidence="18" type="ORF">FN846DRAFT_974116</name>
</gene>
<keyword evidence="6" id="KW-0808">Transferase</keyword>
<dbReference type="GO" id="GO:0000287">
    <property type="term" value="F:magnesium ion binding"/>
    <property type="evidence" value="ECO:0007669"/>
    <property type="project" value="InterPro"/>
</dbReference>
<keyword evidence="11" id="KW-0460">Magnesium</keyword>
<evidence type="ECO:0000256" key="14">
    <source>
        <dbReference type="ARBA" id="ARBA00047281"/>
    </source>
</evidence>
<dbReference type="InParanoid" id="A0A5J5EGM2"/>
<keyword evidence="12" id="KW-0342">GTP-binding</keyword>
<dbReference type="AlphaFoldDB" id="A0A5J5EGM2"/>
<feature type="region of interest" description="Disordered" evidence="15">
    <location>
        <begin position="168"/>
        <end position="191"/>
    </location>
</feature>
<dbReference type="OrthoDB" id="62560at2759"/>
<dbReference type="GO" id="GO:0006400">
    <property type="term" value="P:tRNA modification"/>
    <property type="evidence" value="ECO:0007669"/>
    <property type="project" value="InterPro"/>
</dbReference>
<evidence type="ECO:0000256" key="12">
    <source>
        <dbReference type="ARBA" id="ARBA00023134"/>
    </source>
</evidence>
<comment type="caution">
    <text evidence="18">The sequence shown here is derived from an EMBL/GenBank/DDBJ whole genome shotgun (WGS) entry which is preliminary data.</text>
</comment>
<evidence type="ECO:0000256" key="1">
    <source>
        <dbReference type="ARBA" id="ARBA00001946"/>
    </source>
</evidence>
<evidence type="ECO:0000256" key="9">
    <source>
        <dbReference type="ARBA" id="ARBA00022723"/>
    </source>
</evidence>
<dbReference type="GO" id="GO:0008193">
    <property type="term" value="F:tRNA guanylyltransferase activity"/>
    <property type="evidence" value="ECO:0007669"/>
    <property type="project" value="UniProtKB-EC"/>
</dbReference>
<keyword evidence="7" id="KW-0819">tRNA processing</keyword>
<feature type="domain" description="Thg1 C-terminal" evidence="17">
    <location>
        <begin position="89"/>
        <end position="210"/>
    </location>
</feature>
<evidence type="ECO:0000256" key="10">
    <source>
        <dbReference type="ARBA" id="ARBA00022741"/>
    </source>
</evidence>
<comment type="similarity">
    <text evidence="3">Belongs to the tRNA(His) guanylyltransferase family.</text>
</comment>
<evidence type="ECO:0000256" key="7">
    <source>
        <dbReference type="ARBA" id="ARBA00022694"/>
    </source>
</evidence>
<evidence type="ECO:0000256" key="8">
    <source>
        <dbReference type="ARBA" id="ARBA00022695"/>
    </source>
</evidence>
<evidence type="ECO:0000256" key="11">
    <source>
        <dbReference type="ARBA" id="ARBA00022842"/>
    </source>
</evidence>
<evidence type="ECO:0000313" key="18">
    <source>
        <dbReference type="EMBL" id="KAA8894401.1"/>
    </source>
</evidence>
<dbReference type="Pfam" id="PF14413">
    <property type="entry name" value="Thg1C"/>
    <property type="match status" value="1"/>
</dbReference>
<comment type="catalytic activity">
    <reaction evidence="14">
        <text>a 5'-end ribonucleotide-tRNA(His) + GTP + ATP + H2O = a 5'-end phospho-guanosine-ribonucleotide-tRNA(His) + AMP + 2 diphosphate + H(+)</text>
        <dbReference type="Rhea" id="RHEA:54564"/>
        <dbReference type="Rhea" id="RHEA-COMP:14193"/>
        <dbReference type="Rhea" id="RHEA-COMP:14917"/>
        <dbReference type="ChEBI" id="CHEBI:15377"/>
        <dbReference type="ChEBI" id="CHEBI:15378"/>
        <dbReference type="ChEBI" id="CHEBI:30616"/>
        <dbReference type="ChEBI" id="CHEBI:33019"/>
        <dbReference type="ChEBI" id="CHEBI:37565"/>
        <dbReference type="ChEBI" id="CHEBI:138282"/>
        <dbReference type="ChEBI" id="CHEBI:141847"/>
        <dbReference type="ChEBI" id="CHEBI:456215"/>
        <dbReference type="EC" id="2.7.7.79"/>
    </reaction>
</comment>
<dbReference type="GO" id="GO:0005525">
    <property type="term" value="F:GTP binding"/>
    <property type="evidence" value="ECO:0007669"/>
    <property type="project" value="UniProtKB-KW"/>
</dbReference>
<proteinExistence type="inferred from homology"/>
<evidence type="ECO:0000259" key="17">
    <source>
        <dbReference type="Pfam" id="PF14413"/>
    </source>
</evidence>
<reference evidence="18 19" key="1">
    <citation type="submission" date="2019-09" db="EMBL/GenBank/DDBJ databases">
        <title>Draft genome of the ectomycorrhizal ascomycete Sphaerosporella brunnea.</title>
        <authorList>
            <consortium name="DOE Joint Genome Institute"/>
            <person name="Benucci G.M."/>
            <person name="Marozzi G."/>
            <person name="Antonielli L."/>
            <person name="Sanchez S."/>
            <person name="Marco P."/>
            <person name="Wang X."/>
            <person name="Falini L.B."/>
            <person name="Barry K."/>
            <person name="Haridas S."/>
            <person name="Lipzen A."/>
            <person name="Labutti K."/>
            <person name="Grigoriev I.V."/>
            <person name="Murat C."/>
            <person name="Martin F."/>
            <person name="Albertini E."/>
            <person name="Donnini D."/>
            <person name="Bonito G."/>
        </authorList>
    </citation>
    <scope>NUCLEOTIDE SEQUENCE [LARGE SCALE GENOMIC DNA]</scope>
    <source>
        <strain evidence="18 19">Sb_GMNB300</strain>
    </source>
</reference>
<comment type="function">
    <text evidence="2">Adds a GMP to the 5'-end of tRNA(His) after transcription and RNase P cleavage.</text>
</comment>
<accession>A0A5J5EGM2</accession>